<evidence type="ECO:0000313" key="3">
    <source>
        <dbReference type="Proteomes" id="UP000578569"/>
    </source>
</evidence>
<feature type="chain" id="PRO_5033066814" description="Lipoprotein" evidence="1">
    <location>
        <begin position="20"/>
        <end position="96"/>
    </location>
</feature>
<proteinExistence type="predicted"/>
<dbReference type="AlphaFoldDB" id="A0A839YX18"/>
<accession>A0A839YX18</accession>
<organism evidence="2 3">
    <name type="scientific">Sphingomicrobium lutaoense</name>
    <dbReference type="NCBI Taxonomy" id="515949"/>
    <lineage>
        <taxon>Bacteria</taxon>
        <taxon>Pseudomonadati</taxon>
        <taxon>Pseudomonadota</taxon>
        <taxon>Alphaproteobacteria</taxon>
        <taxon>Sphingomonadales</taxon>
        <taxon>Sphingomonadaceae</taxon>
        <taxon>Sphingomicrobium</taxon>
    </lineage>
</organism>
<evidence type="ECO:0008006" key="4">
    <source>
        <dbReference type="Google" id="ProtNLM"/>
    </source>
</evidence>
<evidence type="ECO:0000313" key="2">
    <source>
        <dbReference type="EMBL" id="MBB3763030.1"/>
    </source>
</evidence>
<keyword evidence="1" id="KW-0732">Signal</keyword>
<name>A0A839YX18_9SPHN</name>
<dbReference type="RefSeq" id="WP_183932362.1">
    <property type="nucleotide sequence ID" value="NZ_JACICF010000001.1"/>
</dbReference>
<reference evidence="2 3" key="1">
    <citation type="submission" date="2020-08" db="EMBL/GenBank/DDBJ databases">
        <title>Genomic Encyclopedia of Type Strains, Phase IV (KMG-IV): sequencing the most valuable type-strain genomes for metagenomic binning, comparative biology and taxonomic classification.</title>
        <authorList>
            <person name="Goeker M."/>
        </authorList>
    </citation>
    <scope>NUCLEOTIDE SEQUENCE [LARGE SCALE GENOMIC DNA]</scope>
    <source>
        <strain evidence="2 3">DSM 24194</strain>
    </source>
</reference>
<dbReference type="PROSITE" id="PS51257">
    <property type="entry name" value="PROKAR_LIPOPROTEIN"/>
    <property type="match status" value="1"/>
</dbReference>
<keyword evidence="3" id="KW-1185">Reference proteome</keyword>
<feature type="signal peptide" evidence="1">
    <location>
        <begin position="1"/>
        <end position="19"/>
    </location>
</feature>
<gene>
    <name evidence="2" type="ORF">FHS50_000053</name>
</gene>
<evidence type="ECO:0000256" key="1">
    <source>
        <dbReference type="SAM" id="SignalP"/>
    </source>
</evidence>
<sequence>MRTLSLLLIAPFLSGCVVGQVVDTAVDVVTLPVDIAGEVVDIATTSQAEADQKRGRKLRKAEERHGKELRKWEKTCRKARKRDRECEPRPVFQPPA</sequence>
<protein>
    <recommendedName>
        <fullName evidence="4">Lipoprotein</fullName>
    </recommendedName>
</protein>
<dbReference type="EMBL" id="JACICF010000001">
    <property type="protein sequence ID" value="MBB3763030.1"/>
    <property type="molecule type" value="Genomic_DNA"/>
</dbReference>
<comment type="caution">
    <text evidence="2">The sequence shown here is derived from an EMBL/GenBank/DDBJ whole genome shotgun (WGS) entry which is preliminary data.</text>
</comment>
<dbReference type="Proteomes" id="UP000578569">
    <property type="component" value="Unassembled WGS sequence"/>
</dbReference>